<evidence type="ECO:0000313" key="2">
    <source>
        <dbReference type="EMBL" id="MFD0850196.1"/>
    </source>
</evidence>
<name>A0ABW3C6Q8_SPHXN</name>
<protein>
    <submittedName>
        <fullName evidence="2">HNH endonuclease</fullName>
    </submittedName>
</protein>
<dbReference type="RefSeq" id="WP_381494059.1">
    <property type="nucleotide sequence ID" value="NZ_JBHTIK010000015.1"/>
</dbReference>
<accession>A0ABW3C6Q8</accession>
<evidence type="ECO:0000313" key="3">
    <source>
        <dbReference type="Proteomes" id="UP001597124"/>
    </source>
</evidence>
<keyword evidence="3" id="KW-1185">Reference proteome</keyword>
<gene>
    <name evidence="2" type="ORF">ACFQ00_17815</name>
</gene>
<reference evidence="3" key="1">
    <citation type="journal article" date="2019" name="Int. J. Syst. Evol. Microbiol.">
        <title>The Global Catalogue of Microorganisms (GCM) 10K type strain sequencing project: providing services to taxonomists for standard genome sequencing and annotation.</title>
        <authorList>
            <consortium name="The Broad Institute Genomics Platform"/>
            <consortium name="The Broad Institute Genome Sequencing Center for Infectious Disease"/>
            <person name="Wu L."/>
            <person name="Ma J."/>
        </authorList>
    </citation>
    <scope>NUCLEOTIDE SEQUENCE [LARGE SCALE GENOMIC DNA]</scope>
    <source>
        <strain evidence="3">CCUG 52537</strain>
    </source>
</reference>
<dbReference type="Proteomes" id="UP001597124">
    <property type="component" value="Unassembled WGS sequence"/>
</dbReference>
<dbReference type="Pfam" id="PF13391">
    <property type="entry name" value="HNH_2"/>
    <property type="match status" value="1"/>
</dbReference>
<dbReference type="EMBL" id="JBHTIK010000015">
    <property type="protein sequence ID" value="MFD0850196.1"/>
    <property type="molecule type" value="Genomic_DNA"/>
</dbReference>
<keyword evidence="2" id="KW-0540">Nuclease</keyword>
<dbReference type="GO" id="GO:0004519">
    <property type="term" value="F:endonuclease activity"/>
    <property type="evidence" value="ECO:0007669"/>
    <property type="project" value="UniProtKB-KW"/>
</dbReference>
<keyword evidence="2" id="KW-0378">Hydrolase</keyword>
<sequence>MAKAVFTTKVSPVYDDLPEHRYHFPKAYLNQVEKAVGDWIVYYEPRRSTGDLSSSGGRQAYFATARVDRIIPDPVRSDHYYAEVSNFLPFTRPVPFREGGHTYETMLAKPDGSTNKGAFGRAVRNISDREYDLIWRSGFGHVIGLDERPRPAPDAPEEPWKPTSLVAEERAPFQFDIPEEQDRRIVEQLVSRTFRDRAFAAAVKDAYHDTCAMTGLKIINGGGRSEVQAAHIRPVEHRGPDSVRNGIALSGTVHWMFDRGLLSIDDDYAMLVARDRLPDTATRLLNPDAKLRLPGRADLLPHPKFLEYHRREIFKG</sequence>
<comment type="caution">
    <text evidence="2">The sequence shown here is derived from an EMBL/GenBank/DDBJ whole genome shotgun (WGS) entry which is preliminary data.</text>
</comment>
<evidence type="ECO:0000259" key="1">
    <source>
        <dbReference type="Pfam" id="PF13391"/>
    </source>
</evidence>
<proteinExistence type="predicted"/>
<dbReference type="InterPro" id="IPR003615">
    <property type="entry name" value="HNH_nuc"/>
</dbReference>
<organism evidence="2 3">
    <name type="scientific">Sphingosinicella xenopeptidilytica</name>
    <dbReference type="NCBI Taxonomy" id="364098"/>
    <lineage>
        <taxon>Bacteria</taxon>
        <taxon>Pseudomonadati</taxon>
        <taxon>Pseudomonadota</taxon>
        <taxon>Alphaproteobacteria</taxon>
        <taxon>Sphingomonadales</taxon>
        <taxon>Sphingosinicellaceae</taxon>
        <taxon>Sphingosinicella</taxon>
    </lineage>
</organism>
<keyword evidence="2" id="KW-0255">Endonuclease</keyword>
<feature type="domain" description="HNH nuclease" evidence="1">
    <location>
        <begin position="211"/>
        <end position="265"/>
    </location>
</feature>